<evidence type="ECO:0000313" key="1">
    <source>
        <dbReference type="EMBL" id="BDU02871.1"/>
    </source>
</evidence>
<dbReference type="SUPFAM" id="SSF48452">
    <property type="entry name" value="TPR-like"/>
    <property type="match status" value="1"/>
</dbReference>
<dbReference type="RefSeq" id="WP_281875980.1">
    <property type="nucleotide sequence ID" value="NZ_AP026978.1"/>
</dbReference>
<organism evidence="1 2">
    <name type="scientific">Nocardia sputorum</name>
    <dbReference type="NCBI Taxonomy" id="2984338"/>
    <lineage>
        <taxon>Bacteria</taxon>
        <taxon>Bacillati</taxon>
        <taxon>Actinomycetota</taxon>
        <taxon>Actinomycetes</taxon>
        <taxon>Mycobacteriales</taxon>
        <taxon>Nocardiaceae</taxon>
        <taxon>Nocardia</taxon>
    </lineage>
</organism>
<dbReference type="Proteomes" id="UP001317870">
    <property type="component" value="Chromosome"/>
</dbReference>
<gene>
    <name evidence="1" type="ORF">IFM12276_58990</name>
</gene>
<dbReference type="InterPro" id="IPR011990">
    <property type="entry name" value="TPR-like_helical_dom_sf"/>
</dbReference>
<evidence type="ECO:0008006" key="3">
    <source>
        <dbReference type="Google" id="ProtNLM"/>
    </source>
</evidence>
<dbReference type="EMBL" id="AP026978">
    <property type="protein sequence ID" value="BDU02871.1"/>
    <property type="molecule type" value="Genomic_DNA"/>
</dbReference>
<accession>A0ABM8D608</accession>
<name>A0ABM8D608_9NOCA</name>
<proteinExistence type="predicted"/>
<sequence length="422" mass="45875">MKGLHWTGIEVACLREAMLLSVDEFGHTIGCSPRSVRLWESKGSRAQLNPSSKRLLESKYASLNDPARQRFEAALEQVGRLPPATTEPTSRIHTSVSPQQGDLLATFDGLRLVVDQTLSRCTVTPARVELIEERVADRIRTYTTTPPAVALAEIAPDLLELQAISAERQPAAIQARLSGSSAVLGLLTADALMKLGEIGRANTWFGTARMAADDSSNRQLQAAARAQHAMLPYYYGDLEKAISLARSAQEILSDTACDATALAAAAEARALARLGDREGAEQAMNKAQRLTEALPNTASDEAFRFSARRLLLYMSGTLTYMRRVTRARRIQDEALQLYQETAVVIDPALIQFDTALGYAMSGSADDGCRLAEHVLESLPDEHRTQIVATRAGDVLDALPTGHRLLPSATSLRQLLSAETVVR</sequence>
<evidence type="ECO:0000313" key="2">
    <source>
        <dbReference type="Proteomes" id="UP001317870"/>
    </source>
</evidence>
<protein>
    <recommendedName>
        <fullName evidence="3">XRE family transcriptional regulator</fullName>
    </recommendedName>
</protein>
<reference evidence="1 2" key="1">
    <citation type="submission" date="2022-11" db="EMBL/GenBank/DDBJ databases">
        <title>Genome Sequencing of Nocardia sp. ON39_IFM12276 and assembly.</title>
        <authorList>
            <person name="Shimojima M."/>
            <person name="Toyokawa M."/>
            <person name="Uesaka K."/>
        </authorList>
    </citation>
    <scope>NUCLEOTIDE SEQUENCE [LARGE SCALE GENOMIC DNA]</scope>
    <source>
        <strain evidence="1 2">IFM 12276</strain>
    </source>
</reference>
<keyword evidence="2" id="KW-1185">Reference proteome</keyword>